<dbReference type="OrthoDB" id="7845843at2"/>
<evidence type="ECO:0000259" key="1">
    <source>
        <dbReference type="PROSITE" id="PS50879"/>
    </source>
</evidence>
<dbReference type="InterPro" id="IPR036397">
    <property type="entry name" value="RNaseH_sf"/>
</dbReference>
<dbReference type="InterPro" id="IPR002156">
    <property type="entry name" value="RNaseH_domain"/>
</dbReference>
<keyword evidence="2" id="KW-0548">Nucleotidyltransferase</keyword>
<dbReference type="InterPro" id="IPR012337">
    <property type="entry name" value="RNaseH-like_sf"/>
</dbReference>
<keyword evidence="2" id="KW-0808">Transferase</keyword>
<evidence type="ECO:0000313" key="2">
    <source>
        <dbReference type="EMBL" id="MTT33120.1"/>
    </source>
</evidence>
<dbReference type="PANTHER" id="PTHR46387:SF2">
    <property type="entry name" value="RIBONUCLEASE HI"/>
    <property type="match status" value="1"/>
</dbReference>
<keyword evidence="2" id="KW-0695">RNA-directed DNA polymerase</keyword>
<dbReference type="AlphaFoldDB" id="A0A6N8CTN3"/>
<gene>
    <name evidence="2" type="ORF">GMB86_14000</name>
</gene>
<keyword evidence="3" id="KW-1185">Reference proteome</keyword>
<name>A0A6N8CTN3_9BACI</name>
<dbReference type="GO" id="GO:0004523">
    <property type="term" value="F:RNA-DNA hybrid ribonuclease activity"/>
    <property type="evidence" value="ECO:0007669"/>
    <property type="project" value="InterPro"/>
</dbReference>
<feature type="domain" description="RNase H type-1" evidence="1">
    <location>
        <begin position="1"/>
        <end position="126"/>
    </location>
</feature>
<dbReference type="PANTHER" id="PTHR46387">
    <property type="entry name" value="POLYNUCLEOTIDYL TRANSFERASE, RIBONUCLEASE H-LIKE SUPERFAMILY PROTEIN"/>
    <property type="match status" value="1"/>
</dbReference>
<dbReference type="PROSITE" id="PS50879">
    <property type="entry name" value="RNASE_H_1"/>
    <property type="match status" value="1"/>
</dbReference>
<dbReference type="EMBL" id="WNHB01000027">
    <property type="protein sequence ID" value="MTT33120.1"/>
    <property type="molecule type" value="Genomic_DNA"/>
</dbReference>
<reference evidence="2 3" key="1">
    <citation type="submission" date="2019-11" db="EMBL/GenBank/DDBJ databases">
        <title>Terrilactibacillus tamarindus sp. nov. BCM23-1 isolated from bark of Tamarindus indica.</title>
        <authorList>
            <person name="Kingkaew E."/>
            <person name="Tanasupawat S."/>
        </authorList>
    </citation>
    <scope>NUCLEOTIDE SEQUENCE [LARGE SCALE GENOMIC DNA]</scope>
    <source>
        <strain evidence="2 3">BCM23-1</strain>
    </source>
</reference>
<dbReference type="CDD" id="cd09279">
    <property type="entry name" value="RNase_HI_like"/>
    <property type="match status" value="1"/>
</dbReference>
<dbReference type="Pfam" id="PF13456">
    <property type="entry name" value="RVT_3"/>
    <property type="match status" value="1"/>
</dbReference>
<dbReference type="Proteomes" id="UP000440978">
    <property type="component" value="Unassembled WGS sequence"/>
</dbReference>
<comment type="caution">
    <text evidence="2">The sequence shown here is derived from an EMBL/GenBank/DDBJ whole genome shotgun (WGS) entry which is preliminary data.</text>
</comment>
<dbReference type="SUPFAM" id="SSF53098">
    <property type="entry name" value="Ribonuclease H-like"/>
    <property type="match status" value="1"/>
</dbReference>
<evidence type="ECO:0000313" key="3">
    <source>
        <dbReference type="Proteomes" id="UP000440978"/>
    </source>
</evidence>
<proteinExistence type="predicted"/>
<organism evidence="2 3">
    <name type="scientific">Terrilactibacillus tamarindi</name>
    <dbReference type="NCBI Taxonomy" id="2599694"/>
    <lineage>
        <taxon>Bacteria</taxon>
        <taxon>Bacillati</taxon>
        <taxon>Bacillota</taxon>
        <taxon>Bacilli</taxon>
        <taxon>Bacillales</taxon>
        <taxon>Bacillaceae</taxon>
        <taxon>Terrilactibacillus</taxon>
    </lineage>
</organism>
<dbReference type="RefSeq" id="WP_155220980.1">
    <property type="nucleotide sequence ID" value="NZ_WNHB01000027.1"/>
</dbReference>
<dbReference type="GO" id="GO:0003676">
    <property type="term" value="F:nucleic acid binding"/>
    <property type="evidence" value="ECO:0007669"/>
    <property type="project" value="InterPro"/>
</dbReference>
<dbReference type="GO" id="GO:0003964">
    <property type="term" value="F:RNA-directed DNA polymerase activity"/>
    <property type="evidence" value="ECO:0007669"/>
    <property type="project" value="UniProtKB-KW"/>
</dbReference>
<protein>
    <submittedName>
        <fullName evidence="2">Reverse transcriptase-like protein</fullName>
    </submittedName>
</protein>
<sequence length="132" mass="14997">MIDVYFDGASAGNPGLSGAGIYINHRKKEERLAVPLGVLSNHEAEFEAFIHALSYCKNHGYLEVSFRTDSQLVNQSIEKGFVKRKGYQNYLERATKLIDEFDLFFIKWIPSKQNKNADELAKKAIQDQLNQG</sequence>
<dbReference type="Gene3D" id="3.30.420.10">
    <property type="entry name" value="Ribonuclease H-like superfamily/Ribonuclease H"/>
    <property type="match status" value="1"/>
</dbReference>
<accession>A0A6N8CTN3</accession>